<keyword evidence="12" id="KW-1185">Reference proteome</keyword>
<dbReference type="GO" id="GO:0005384">
    <property type="term" value="F:manganese ion transmembrane transporter activity"/>
    <property type="evidence" value="ECO:0007669"/>
    <property type="project" value="InterPro"/>
</dbReference>
<keyword evidence="5 9" id="KW-0812">Transmembrane</keyword>
<evidence type="ECO:0000256" key="5">
    <source>
        <dbReference type="ARBA" id="ARBA00022692"/>
    </source>
</evidence>
<evidence type="ECO:0000256" key="9">
    <source>
        <dbReference type="RuleBase" id="RU369115"/>
    </source>
</evidence>
<dbReference type="Proteomes" id="UP000796880">
    <property type="component" value="Unassembled WGS sequence"/>
</dbReference>
<dbReference type="Pfam" id="PF01988">
    <property type="entry name" value="VIT1"/>
    <property type="match status" value="1"/>
</dbReference>
<keyword evidence="7 9" id="KW-0472">Membrane</keyword>
<dbReference type="AlphaFoldDB" id="A0A8K0EAA2"/>
<name>A0A8K0EAA2_9ROSA</name>
<dbReference type="InterPro" id="IPR008217">
    <property type="entry name" value="Ccc1_fam"/>
</dbReference>
<dbReference type="GO" id="GO:0005774">
    <property type="term" value="C:vacuolar membrane"/>
    <property type="evidence" value="ECO:0007669"/>
    <property type="project" value="UniProtKB-SubCell"/>
</dbReference>
<evidence type="ECO:0000256" key="3">
    <source>
        <dbReference type="ARBA" id="ARBA00022496"/>
    </source>
</evidence>
<keyword evidence="3" id="KW-0410">Iron transport</keyword>
<comment type="catalytic activity">
    <reaction evidence="8">
        <text>Fe(2+)(in) = Fe(2+)(out)</text>
        <dbReference type="Rhea" id="RHEA:28486"/>
        <dbReference type="ChEBI" id="CHEBI:29033"/>
    </reaction>
    <physiologicalReaction direction="left-to-right" evidence="8">
        <dbReference type="Rhea" id="RHEA:28487"/>
    </physiologicalReaction>
</comment>
<keyword evidence="4 9" id="KW-0926">Vacuole</keyword>
<dbReference type="GO" id="GO:0140315">
    <property type="term" value="F:iron ion sequestering activity"/>
    <property type="evidence" value="ECO:0007669"/>
    <property type="project" value="UniProtKB-UniRule"/>
</dbReference>
<evidence type="ECO:0000256" key="2">
    <source>
        <dbReference type="ARBA" id="ARBA00007049"/>
    </source>
</evidence>
<comment type="function">
    <text evidence="9">Vacuolar Fe(2+) uptake transporter.</text>
</comment>
<evidence type="ECO:0000256" key="1">
    <source>
        <dbReference type="ARBA" id="ARBA00004128"/>
    </source>
</evidence>
<comment type="subcellular location">
    <subcellularLocation>
        <location evidence="1 9">Vacuole membrane</location>
        <topology evidence="1 9">Multi-pass membrane protein</topology>
    </subcellularLocation>
</comment>
<evidence type="ECO:0000256" key="10">
    <source>
        <dbReference type="SAM" id="MobiDB-lite"/>
    </source>
</evidence>
<feature type="compositionally biased region" description="Basic and acidic residues" evidence="10">
    <location>
        <begin position="20"/>
        <end position="31"/>
    </location>
</feature>
<comment type="similarity">
    <text evidence="2 9">Belongs to the CCC1 family.</text>
</comment>
<comment type="caution">
    <text evidence="9">Lacks conserved residue(s) required for the propagation of feature annotation.</text>
</comment>
<keyword evidence="9" id="KW-0813">Transport</keyword>
<dbReference type="GO" id="GO:0030026">
    <property type="term" value="P:intracellular manganese ion homeostasis"/>
    <property type="evidence" value="ECO:0007669"/>
    <property type="project" value="InterPro"/>
</dbReference>
<protein>
    <recommendedName>
        <fullName evidence="9">Vacuolar iron transporter</fullName>
    </recommendedName>
</protein>
<evidence type="ECO:0000256" key="4">
    <source>
        <dbReference type="ARBA" id="ARBA00022554"/>
    </source>
</evidence>
<feature type="compositionally biased region" description="Polar residues" evidence="10">
    <location>
        <begin position="1"/>
        <end position="19"/>
    </location>
</feature>
<feature type="region of interest" description="Disordered" evidence="10">
    <location>
        <begin position="1"/>
        <end position="31"/>
    </location>
</feature>
<proteinExistence type="inferred from homology"/>
<sequence>MAAESSEFTTTTRLIIQTENGDKEGQQRRPKEPWKGEYVKCMVYGELDAIITCFSLISSLSASKRSSVDVSVLGFANLVADGMSMGLGDYVVTSTQEDVAAEERAVTGWDVRNQSGPQQTRLLHRYQALVMDINDATTVVNIFAKYRDILVDEKLIAEKGIIPPDEAEKPWKNGLFIGACVLFTLALALLGMAKAKIGAQNYAFSVIFTLFNGANAAAAAYILSWALKSVAGVQD</sequence>
<feature type="transmembrane region" description="Helical" evidence="9">
    <location>
        <begin position="171"/>
        <end position="190"/>
    </location>
</feature>
<organism evidence="11 12">
    <name type="scientific">Rhamnella rubrinervis</name>
    <dbReference type="NCBI Taxonomy" id="2594499"/>
    <lineage>
        <taxon>Eukaryota</taxon>
        <taxon>Viridiplantae</taxon>
        <taxon>Streptophyta</taxon>
        <taxon>Embryophyta</taxon>
        <taxon>Tracheophyta</taxon>
        <taxon>Spermatophyta</taxon>
        <taxon>Magnoliopsida</taxon>
        <taxon>eudicotyledons</taxon>
        <taxon>Gunneridae</taxon>
        <taxon>Pentapetalae</taxon>
        <taxon>rosids</taxon>
        <taxon>fabids</taxon>
        <taxon>Rosales</taxon>
        <taxon>Rhamnaceae</taxon>
        <taxon>rhamnoid group</taxon>
        <taxon>Rhamneae</taxon>
        <taxon>Rhamnella</taxon>
    </lineage>
</organism>
<reference evidence="11" key="1">
    <citation type="submission" date="2020-03" db="EMBL/GenBank/DDBJ databases">
        <title>A high-quality chromosome-level genome assembly of a woody plant with both climbing and erect habits, Rhamnella rubrinervis.</title>
        <authorList>
            <person name="Lu Z."/>
            <person name="Yang Y."/>
            <person name="Zhu X."/>
            <person name="Sun Y."/>
        </authorList>
    </citation>
    <scope>NUCLEOTIDE SEQUENCE</scope>
    <source>
        <strain evidence="11">BYM</strain>
        <tissue evidence="11">Leaf</tissue>
    </source>
</reference>
<dbReference type="OrthoDB" id="73465at2759"/>
<evidence type="ECO:0000256" key="7">
    <source>
        <dbReference type="ARBA" id="ARBA00023136"/>
    </source>
</evidence>
<keyword evidence="3" id="KW-0408">Iron</keyword>
<evidence type="ECO:0000256" key="6">
    <source>
        <dbReference type="ARBA" id="ARBA00022989"/>
    </source>
</evidence>
<comment type="caution">
    <text evidence="11">The sequence shown here is derived from an EMBL/GenBank/DDBJ whole genome shotgun (WGS) entry which is preliminary data.</text>
</comment>
<dbReference type="PANTHER" id="PTHR31851">
    <property type="entry name" value="FE(2+)/MN(2+) TRANSPORTER PCL1"/>
    <property type="match status" value="1"/>
</dbReference>
<feature type="transmembrane region" description="Helical" evidence="9">
    <location>
        <begin position="202"/>
        <end position="227"/>
    </location>
</feature>
<gene>
    <name evidence="11" type="ORF">FNV43_RR16160</name>
</gene>
<dbReference type="EMBL" id="VOIH02000007">
    <property type="protein sequence ID" value="KAF3442244.1"/>
    <property type="molecule type" value="Genomic_DNA"/>
</dbReference>
<evidence type="ECO:0000256" key="8">
    <source>
        <dbReference type="ARBA" id="ARBA00044464"/>
    </source>
</evidence>
<evidence type="ECO:0000313" key="11">
    <source>
        <dbReference type="EMBL" id="KAF3442244.1"/>
    </source>
</evidence>
<keyword evidence="6 9" id="KW-1133">Transmembrane helix</keyword>
<evidence type="ECO:0000313" key="12">
    <source>
        <dbReference type="Proteomes" id="UP000796880"/>
    </source>
</evidence>
<dbReference type="GO" id="GO:0005381">
    <property type="term" value="F:iron ion transmembrane transporter activity"/>
    <property type="evidence" value="ECO:0007669"/>
    <property type="project" value="UniProtKB-UniRule"/>
</dbReference>
<accession>A0A8K0EAA2</accession>
<keyword evidence="9" id="KW-0406">Ion transport</keyword>